<protein>
    <recommendedName>
        <fullName evidence="1">DUF6429 domain-containing protein</fullName>
    </recommendedName>
</protein>
<accession>A0A133UJJ3</accession>
<organism evidence="2 3">
    <name type="scientific">candidate division MSBL1 archaeon SCGC-AAA259E19</name>
    <dbReference type="NCBI Taxonomy" id="1698264"/>
    <lineage>
        <taxon>Archaea</taxon>
        <taxon>Methanobacteriati</taxon>
        <taxon>Methanobacteriota</taxon>
        <taxon>candidate division MSBL1</taxon>
    </lineage>
</organism>
<feature type="domain" description="DUF6429" evidence="1">
    <location>
        <begin position="20"/>
        <end position="92"/>
    </location>
</feature>
<evidence type="ECO:0000313" key="3">
    <source>
        <dbReference type="Proteomes" id="UP000070284"/>
    </source>
</evidence>
<evidence type="ECO:0000313" key="2">
    <source>
        <dbReference type="EMBL" id="KXA94393.1"/>
    </source>
</evidence>
<dbReference type="Proteomes" id="UP000070284">
    <property type="component" value="Unassembled WGS sequence"/>
</dbReference>
<sequence>MIGLVLHGRWPEGGDFVKEEKEIENLTLLLIYLTSWDENPKKRYGDRPIIRAWKGYNFAVLDRLQEKGLITFTRGAKSVYLTENGVKRARETGKLGRDN</sequence>
<dbReference type="Pfam" id="PF20008">
    <property type="entry name" value="DUF6429"/>
    <property type="match status" value="1"/>
</dbReference>
<comment type="caution">
    <text evidence="2">The sequence shown here is derived from an EMBL/GenBank/DDBJ whole genome shotgun (WGS) entry which is preliminary data.</text>
</comment>
<dbReference type="AlphaFoldDB" id="A0A133UJJ3"/>
<name>A0A133UJJ3_9EURY</name>
<dbReference type="InterPro" id="IPR045489">
    <property type="entry name" value="DUF6429"/>
</dbReference>
<evidence type="ECO:0000259" key="1">
    <source>
        <dbReference type="Pfam" id="PF20008"/>
    </source>
</evidence>
<proteinExistence type="predicted"/>
<keyword evidence="3" id="KW-1185">Reference proteome</keyword>
<reference evidence="2 3" key="1">
    <citation type="journal article" date="2016" name="Sci. Rep.">
        <title>Metabolic traits of an uncultured archaeal lineage -MSBL1- from brine pools of the Red Sea.</title>
        <authorList>
            <person name="Mwirichia R."/>
            <person name="Alam I."/>
            <person name="Rashid M."/>
            <person name="Vinu M."/>
            <person name="Ba-Alawi W."/>
            <person name="Anthony Kamau A."/>
            <person name="Kamanda Ngugi D."/>
            <person name="Goker M."/>
            <person name="Klenk H.P."/>
            <person name="Bajic V."/>
            <person name="Stingl U."/>
        </authorList>
    </citation>
    <scope>NUCLEOTIDE SEQUENCE [LARGE SCALE GENOMIC DNA]</scope>
    <source>
        <strain evidence="2">SCGC-AAA259E19</strain>
    </source>
</reference>
<dbReference type="EMBL" id="LHXO01000061">
    <property type="protein sequence ID" value="KXA94393.1"/>
    <property type="molecule type" value="Genomic_DNA"/>
</dbReference>
<gene>
    <name evidence="2" type="ORF">AKJ65_04535</name>
</gene>